<dbReference type="PANTHER" id="PTHR35811:SF1">
    <property type="entry name" value="HTH OST-TYPE DOMAIN-CONTAINING PROTEIN"/>
    <property type="match status" value="1"/>
</dbReference>
<feature type="region of interest" description="Disordered" evidence="1">
    <location>
        <begin position="170"/>
        <end position="197"/>
    </location>
</feature>
<dbReference type="Pfam" id="PF12872">
    <property type="entry name" value="OST-HTH"/>
    <property type="match status" value="1"/>
</dbReference>
<dbReference type="CDD" id="cd10146">
    <property type="entry name" value="LabA_like_C"/>
    <property type="match status" value="1"/>
</dbReference>
<feature type="domain" description="HTH OST-type" evidence="2">
    <location>
        <begin position="204"/>
        <end position="277"/>
    </location>
</feature>
<dbReference type="GO" id="GO:0004540">
    <property type="term" value="F:RNA nuclease activity"/>
    <property type="evidence" value="ECO:0007669"/>
    <property type="project" value="InterPro"/>
</dbReference>
<dbReference type="PANTHER" id="PTHR35811">
    <property type="entry name" value="SLR1870 PROTEIN"/>
    <property type="match status" value="1"/>
</dbReference>
<dbReference type="InterPro" id="IPR025605">
    <property type="entry name" value="OST-HTH/LOTUS_dom"/>
</dbReference>
<reference evidence="4" key="1">
    <citation type="journal article" date="2006" name="RNA Biol.">
        <title>The NYN domains: novel predicted RNAses with a PIN domain-like fold.</title>
        <authorList>
            <person name="Anantharaman V."/>
            <person name="Aravind L."/>
        </authorList>
    </citation>
    <scope>NUCLEOTIDE SEQUENCE</scope>
</reference>
<evidence type="ECO:0000313" key="3">
    <source>
        <dbReference type="Proteomes" id="UP000675920"/>
    </source>
</evidence>
<reference evidence="4" key="2">
    <citation type="submission" date="2025-08" db="UniProtKB">
        <authorList>
            <consortium name="RefSeq"/>
        </authorList>
    </citation>
    <scope>IDENTIFICATION</scope>
</reference>
<name>A0A8B6XBP5_9BURK</name>
<evidence type="ECO:0000313" key="4">
    <source>
        <dbReference type="RefSeq" id="WP_084545286.1"/>
    </source>
</evidence>
<dbReference type="Proteomes" id="UP000675920">
    <property type="component" value="Unplaced"/>
</dbReference>
<dbReference type="AlphaFoldDB" id="A0A8B6XBP5"/>
<dbReference type="InterPro" id="IPR021139">
    <property type="entry name" value="NYN"/>
</dbReference>
<accession>A0A8B6XBP5</accession>
<dbReference type="OrthoDB" id="9783963at2"/>
<dbReference type="Pfam" id="PF01936">
    <property type="entry name" value="NYN"/>
    <property type="match status" value="1"/>
</dbReference>
<organism evidence="3 4">
    <name type="scientific">Derxia gummosa DSM 723</name>
    <dbReference type="NCBI Taxonomy" id="1121388"/>
    <lineage>
        <taxon>Bacteria</taxon>
        <taxon>Pseudomonadati</taxon>
        <taxon>Pseudomonadota</taxon>
        <taxon>Betaproteobacteria</taxon>
        <taxon>Burkholderiales</taxon>
        <taxon>Alcaligenaceae</taxon>
        <taxon>Derxia</taxon>
    </lineage>
</organism>
<dbReference type="InterPro" id="IPR041966">
    <property type="entry name" value="LOTUS-like"/>
</dbReference>
<feature type="region of interest" description="Disordered" evidence="1">
    <location>
        <begin position="283"/>
        <end position="312"/>
    </location>
</feature>
<evidence type="ECO:0000256" key="1">
    <source>
        <dbReference type="SAM" id="MobiDB-lite"/>
    </source>
</evidence>
<sequence length="312" mass="31020">MPAQPRLALLIDATRLAVPDAVGGTLAALAAHGRVTVRLAFADWRQPMPAGWDAALQAGAVQAAQVGAAGRIAALAVAAMDLLHAGALDGVCFLPGDAALLPLAQRLRAAGLTVIGAGADAAFAPACDERLPLPPSCVAAGVLAAGSDAADAGTGTGIAACAPANVAPISRSDPPPGLPPVRPAPRLAPPPFPSAPQSAAELAADARLLPMLREAMAACAVEDGWAWLGAVSQRLRKLEPDFDPRRHGYAKLTELVEAAGCFELGRRGGGWHARPAAVGVPGGADGSAATGHGAEIGAKEVAATGTNEGRAP</sequence>
<feature type="compositionally biased region" description="Pro residues" evidence="1">
    <location>
        <begin position="173"/>
        <end position="194"/>
    </location>
</feature>
<protein>
    <submittedName>
        <fullName evidence="4">NYN domain-containing protein</fullName>
    </submittedName>
</protein>
<dbReference type="RefSeq" id="WP_084545286.1">
    <property type="nucleotide sequence ID" value="NZ_KI519499.1"/>
</dbReference>
<dbReference type="PROSITE" id="PS51644">
    <property type="entry name" value="HTH_OST"/>
    <property type="match status" value="1"/>
</dbReference>
<keyword evidence="3" id="KW-1185">Reference proteome</keyword>
<proteinExistence type="predicted"/>
<evidence type="ECO:0000259" key="2">
    <source>
        <dbReference type="PROSITE" id="PS51644"/>
    </source>
</evidence>
<dbReference type="Gene3D" id="3.30.420.610">
    <property type="entry name" value="LOTUS domain-like"/>
    <property type="match status" value="1"/>
</dbReference>